<comment type="caution">
    <text evidence="3">The sequence shown here is derived from an EMBL/GenBank/DDBJ whole genome shotgun (WGS) entry which is preliminary data.</text>
</comment>
<dbReference type="RefSeq" id="WP_251490791.1">
    <property type="nucleotide sequence ID" value="NZ_CAJSLV010000055.1"/>
</dbReference>
<feature type="compositionally biased region" description="Low complexity" evidence="1">
    <location>
        <begin position="46"/>
        <end position="55"/>
    </location>
</feature>
<evidence type="ECO:0000313" key="4">
    <source>
        <dbReference type="Proteomes" id="UP001152519"/>
    </source>
</evidence>
<reference evidence="3" key="1">
    <citation type="submission" date="2021-05" db="EMBL/GenBank/DDBJ databases">
        <authorList>
            <person name="Arsene-Ploetze F."/>
        </authorList>
    </citation>
    <scope>NUCLEOTIDE SEQUENCE</scope>
    <source>
        <strain evidence="3">DSM 42138</strain>
    </source>
</reference>
<keyword evidence="2" id="KW-0472">Membrane</keyword>
<feature type="compositionally biased region" description="Low complexity" evidence="1">
    <location>
        <begin position="1"/>
        <end position="19"/>
    </location>
</feature>
<keyword evidence="4" id="KW-1185">Reference proteome</keyword>
<keyword evidence="2" id="KW-0812">Transmembrane</keyword>
<evidence type="ECO:0000256" key="1">
    <source>
        <dbReference type="SAM" id="MobiDB-lite"/>
    </source>
</evidence>
<evidence type="ECO:0000256" key="2">
    <source>
        <dbReference type="SAM" id="Phobius"/>
    </source>
</evidence>
<organism evidence="3 4">
    <name type="scientific">Actinacidiphila cocklensis</name>
    <dbReference type="NCBI Taxonomy" id="887465"/>
    <lineage>
        <taxon>Bacteria</taxon>
        <taxon>Bacillati</taxon>
        <taxon>Actinomycetota</taxon>
        <taxon>Actinomycetes</taxon>
        <taxon>Kitasatosporales</taxon>
        <taxon>Streptomycetaceae</taxon>
        <taxon>Actinacidiphila</taxon>
    </lineage>
</organism>
<name>A0A9W4DQH1_9ACTN</name>
<feature type="compositionally biased region" description="Pro residues" evidence="1">
    <location>
        <begin position="20"/>
        <end position="32"/>
    </location>
</feature>
<proteinExistence type="predicted"/>
<protein>
    <recommendedName>
        <fullName evidence="5">DUF485 domain-containing protein</fullName>
    </recommendedName>
</protein>
<feature type="transmembrane region" description="Helical" evidence="2">
    <location>
        <begin position="94"/>
        <end position="117"/>
    </location>
</feature>
<evidence type="ECO:0000313" key="3">
    <source>
        <dbReference type="EMBL" id="CAG6394408.1"/>
    </source>
</evidence>
<accession>A0A9W4DQH1</accession>
<dbReference type="EMBL" id="CAJSLV010000055">
    <property type="protein sequence ID" value="CAG6394408.1"/>
    <property type="molecule type" value="Genomic_DNA"/>
</dbReference>
<keyword evidence="2" id="KW-1133">Transmembrane helix</keyword>
<sequence length="179" mass="19141">MTGPSGPRRPVRPQQRQQPKSPPRPRQQPGPPEKAEPQEGPPAAQPAPRRVAVSAPRRHRTGGYSARAGAADLHAQPRLGQLYVRSLVRNQLRLSLGVLAVLAAVLGGLPAAFALLPGLRTAEVAGIRLPWLLLGVVAYPLLVGGAYFHVRHAERVERDFTDLLGGPDAPPPAPPRDAR</sequence>
<evidence type="ECO:0008006" key="5">
    <source>
        <dbReference type="Google" id="ProtNLM"/>
    </source>
</evidence>
<feature type="transmembrane region" description="Helical" evidence="2">
    <location>
        <begin position="129"/>
        <end position="150"/>
    </location>
</feature>
<feature type="region of interest" description="Disordered" evidence="1">
    <location>
        <begin position="1"/>
        <end position="69"/>
    </location>
</feature>
<gene>
    <name evidence="3" type="ORF">SCOCK_260102</name>
</gene>
<dbReference type="Proteomes" id="UP001152519">
    <property type="component" value="Unassembled WGS sequence"/>
</dbReference>
<dbReference type="AlphaFoldDB" id="A0A9W4DQH1"/>